<evidence type="ECO:0000256" key="3">
    <source>
        <dbReference type="ARBA" id="ARBA00022670"/>
    </source>
</evidence>
<evidence type="ECO:0000256" key="2">
    <source>
        <dbReference type="ARBA" id="ARBA00022438"/>
    </source>
</evidence>
<dbReference type="GO" id="GO:0006508">
    <property type="term" value="P:proteolysis"/>
    <property type="evidence" value="ECO:0007669"/>
    <property type="project" value="UniProtKB-KW"/>
</dbReference>
<dbReference type="InterPro" id="IPR000819">
    <property type="entry name" value="Peptidase_M17_C"/>
</dbReference>
<dbReference type="SUPFAM" id="SSF53187">
    <property type="entry name" value="Zn-dependent exopeptidases"/>
    <property type="match status" value="1"/>
</dbReference>
<proteinExistence type="inferred from homology"/>
<feature type="domain" description="Cytosol aminopeptidase" evidence="6">
    <location>
        <begin position="379"/>
        <end position="386"/>
    </location>
</feature>
<dbReference type="Proteomes" id="UP001283361">
    <property type="component" value="Unassembled WGS sequence"/>
</dbReference>
<dbReference type="GO" id="GO:0070006">
    <property type="term" value="F:metalloaminopeptidase activity"/>
    <property type="evidence" value="ECO:0007669"/>
    <property type="project" value="InterPro"/>
</dbReference>
<evidence type="ECO:0000256" key="1">
    <source>
        <dbReference type="ARBA" id="ARBA00009528"/>
    </source>
</evidence>
<dbReference type="PANTHER" id="PTHR11963">
    <property type="entry name" value="LEUCINE AMINOPEPTIDASE-RELATED"/>
    <property type="match status" value="1"/>
</dbReference>
<dbReference type="Pfam" id="PF00883">
    <property type="entry name" value="Peptidase_M17"/>
    <property type="match status" value="1"/>
</dbReference>
<keyword evidence="4" id="KW-0378">Hydrolase</keyword>
<keyword evidence="3" id="KW-0645">Protease</keyword>
<dbReference type="InterPro" id="IPR011356">
    <property type="entry name" value="Leucine_aapep/pepB"/>
</dbReference>
<sequence>MALIKSLFVLAIVWLSDKASAQRKDSPHRWSCPDRRALDYSPPDVIATDTVKDERFDAVVVITDSTENLKGNLELLKIPVQTYTEVDSAADSSAVLIVTDAVPSGRLIWSPTGPLYRDYDDVRRFAEAATAGLDRAVQAGSRKPLLVRPPGGPFNTSTMVATLAALEYLYMPLELREAGEEPKVDFMGVWYQDVSTGWKELNQTLNIETGRIVARDIAGTDPERMSPPKVETYVREVFRDSGVEMAVISDVDTLTRDYPLLAAVNRAANAVSRHKARLIYLEYTGSGEITETLFLVGKGITFDTGGATIKTGTRMIGMSRDKSGAAGVAGFMKVLSLEKPKHLRVVAGMPVVRNSIGEESYVVDEVLTSRAGVRVRVGNTDAEGRMVMADVLCRMKEMALHAVNPQLIVVATLTKHAVSTGGKHYTIILDNGPAKEKKTAESVQAAGDKYGDPFEISTIRREDYESHKAQSMYEHITQLGANPSVRGHQGPAAFLIMASGLDNHGKNSSHPLRYTHLDIAGSARMPPKQVPAGVPVVALAGRYVLDQDAGH</sequence>
<feature type="signal peptide" evidence="5">
    <location>
        <begin position="1"/>
        <end position="21"/>
    </location>
</feature>
<gene>
    <name evidence="7" type="ORF">RRG08_043471</name>
</gene>
<dbReference type="PROSITE" id="PS00631">
    <property type="entry name" value="CYTOSOL_AP"/>
    <property type="match status" value="1"/>
</dbReference>
<dbReference type="Gene3D" id="3.40.630.10">
    <property type="entry name" value="Zn peptidases"/>
    <property type="match status" value="1"/>
</dbReference>
<protein>
    <recommendedName>
        <fullName evidence="6">Cytosol aminopeptidase domain-containing protein</fullName>
    </recommendedName>
</protein>
<dbReference type="PANTHER" id="PTHR11963:SF48">
    <property type="entry name" value="DIPEPTIDASE B, ISOFORM A"/>
    <property type="match status" value="1"/>
</dbReference>
<feature type="chain" id="PRO_5042246257" description="Cytosol aminopeptidase domain-containing protein" evidence="5">
    <location>
        <begin position="22"/>
        <end position="551"/>
    </location>
</feature>
<comment type="similarity">
    <text evidence="1">Belongs to the peptidase M17 family.</text>
</comment>
<keyword evidence="5" id="KW-0732">Signal</keyword>
<evidence type="ECO:0000313" key="8">
    <source>
        <dbReference type="Proteomes" id="UP001283361"/>
    </source>
</evidence>
<organism evidence="7 8">
    <name type="scientific">Elysia crispata</name>
    <name type="common">lettuce slug</name>
    <dbReference type="NCBI Taxonomy" id="231223"/>
    <lineage>
        <taxon>Eukaryota</taxon>
        <taxon>Metazoa</taxon>
        <taxon>Spiralia</taxon>
        <taxon>Lophotrochozoa</taxon>
        <taxon>Mollusca</taxon>
        <taxon>Gastropoda</taxon>
        <taxon>Heterobranchia</taxon>
        <taxon>Euthyneura</taxon>
        <taxon>Panpulmonata</taxon>
        <taxon>Sacoglossa</taxon>
        <taxon>Placobranchoidea</taxon>
        <taxon>Plakobranchidae</taxon>
        <taxon>Elysia</taxon>
    </lineage>
</organism>
<dbReference type="EMBL" id="JAWDGP010006298">
    <property type="protein sequence ID" value="KAK3743739.1"/>
    <property type="molecule type" value="Genomic_DNA"/>
</dbReference>
<evidence type="ECO:0000256" key="5">
    <source>
        <dbReference type="SAM" id="SignalP"/>
    </source>
</evidence>
<dbReference type="AlphaFoldDB" id="A0AAE0YFG4"/>
<keyword evidence="8" id="KW-1185">Reference proteome</keyword>
<dbReference type="GO" id="GO:0030145">
    <property type="term" value="F:manganese ion binding"/>
    <property type="evidence" value="ECO:0007669"/>
    <property type="project" value="InterPro"/>
</dbReference>
<evidence type="ECO:0000256" key="4">
    <source>
        <dbReference type="ARBA" id="ARBA00022801"/>
    </source>
</evidence>
<name>A0AAE0YFG4_9GAST</name>
<accession>A0AAE0YFG4</accession>
<evidence type="ECO:0000259" key="6">
    <source>
        <dbReference type="PROSITE" id="PS00631"/>
    </source>
</evidence>
<comment type="caution">
    <text evidence="7">The sequence shown here is derived from an EMBL/GenBank/DDBJ whole genome shotgun (WGS) entry which is preliminary data.</text>
</comment>
<keyword evidence="2" id="KW-0031">Aminopeptidase</keyword>
<dbReference type="PRINTS" id="PR00481">
    <property type="entry name" value="LAMNOPPTDASE"/>
</dbReference>
<evidence type="ECO:0000313" key="7">
    <source>
        <dbReference type="EMBL" id="KAK3743739.1"/>
    </source>
</evidence>
<reference evidence="7" key="1">
    <citation type="journal article" date="2023" name="G3 (Bethesda)">
        <title>A reference genome for the long-term kleptoplast-retaining sea slug Elysia crispata morphotype clarki.</title>
        <authorList>
            <person name="Eastman K.E."/>
            <person name="Pendleton A.L."/>
            <person name="Shaikh M.A."/>
            <person name="Suttiyut T."/>
            <person name="Ogas R."/>
            <person name="Tomko P."/>
            <person name="Gavelis G."/>
            <person name="Widhalm J.R."/>
            <person name="Wisecaver J.H."/>
        </authorList>
    </citation>
    <scope>NUCLEOTIDE SEQUENCE</scope>
    <source>
        <strain evidence="7">ECLA1</strain>
    </source>
</reference>
<dbReference type="GO" id="GO:0005737">
    <property type="term" value="C:cytoplasm"/>
    <property type="evidence" value="ECO:0007669"/>
    <property type="project" value="InterPro"/>
</dbReference>